<feature type="chain" id="PRO_5030845854" evidence="1">
    <location>
        <begin position="20"/>
        <end position="147"/>
    </location>
</feature>
<dbReference type="InterPro" id="IPR013096">
    <property type="entry name" value="Cupin_2"/>
</dbReference>
<keyword evidence="3" id="KW-0223">Dioxygenase</keyword>
<evidence type="ECO:0000313" key="3">
    <source>
        <dbReference type="EMBL" id="MBB4081366.1"/>
    </source>
</evidence>
<evidence type="ECO:0000256" key="1">
    <source>
        <dbReference type="SAM" id="SignalP"/>
    </source>
</evidence>
<keyword evidence="1" id="KW-0732">Signal</keyword>
<dbReference type="PANTHER" id="PTHR38599:SF1">
    <property type="entry name" value="CUPIN DOMAIN PROTEIN (AFU_ORTHOLOGUE AFUA_3G13620)"/>
    <property type="match status" value="1"/>
</dbReference>
<feature type="signal peptide" evidence="1">
    <location>
        <begin position="1"/>
        <end position="19"/>
    </location>
</feature>
<dbReference type="AlphaFoldDB" id="A0A7W6JA53"/>
<dbReference type="RefSeq" id="WP_221212176.1">
    <property type="nucleotide sequence ID" value="NZ_BAAAER010000002.1"/>
</dbReference>
<keyword evidence="4" id="KW-1185">Reference proteome</keyword>
<dbReference type="SUPFAM" id="SSF51182">
    <property type="entry name" value="RmlC-like cupins"/>
    <property type="match status" value="1"/>
</dbReference>
<dbReference type="InterPro" id="IPR014710">
    <property type="entry name" value="RmlC-like_jellyroll"/>
</dbReference>
<evidence type="ECO:0000259" key="2">
    <source>
        <dbReference type="Pfam" id="PF07883"/>
    </source>
</evidence>
<protein>
    <submittedName>
        <fullName evidence="3">Quercetin dioxygenase-like cupin family protein</fullName>
    </submittedName>
</protein>
<dbReference type="Gene3D" id="2.60.120.10">
    <property type="entry name" value="Jelly Rolls"/>
    <property type="match status" value="1"/>
</dbReference>
<dbReference type="EMBL" id="JACIDM010000001">
    <property type="protein sequence ID" value="MBB4081366.1"/>
    <property type="molecule type" value="Genomic_DNA"/>
</dbReference>
<organism evidence="3 4">
    <name type="scientific">Brevundimonas lenta</name>
    <dbReference type="NCBI Taxonomy" id="424796"/>
    <lineage>
        <taxon>Bacteria</taxon>
        <taxon>Pseudomonadati</taxon>
        <taxon>Pseudomonadota</taxon>
        <taxon>Alphaproteobacteria</taxon>
        <taxon>Caulobacterales</taxon>
        <taxon>Caulobacteraceae</taxon>
        <taxon>Brevundimonas</taxon>
    </lineage>
</organism>
<evidence type="ECO:0000313" key="4">
    <source>
        <dbReference type="Proteomes" id="UP000529946"/>
    </source>
</evidence>
<dbReference type="InterPro" id="IPR011051">
    <property type="entry name" value="RmlC_Cupin_sf"/>
</dbReference>
<name>A0A7W6JA53_9CAUL</name>
<dbReference type="Proteomes" id="UP000529946">
    <property type="component" value="Unassembled WGS sequence"/>
</dbReference>
<dbReference type="Pfam" id="PF07883">
    <property type="entry name" value="Cupin_2"/>
    <property type="match status" value="1"/>
</dbReference>
<dbReference type="GO" id="GO:0051213">
    <property type="term" value="F:dioxygenase activity"/>
    <property type="evidence" value="ECO:0007669"/>
    <property type="project" value="UniProtKB-KW"/>
</dbReference>
<keyword evidence="3" id="KW-0560">Oxidoreductase</keyword>
<dbReference type="PANTHER" id="PTHR38599">
    <property type="entry name" value="CUPIN DOMAIN PROTEIN (AFU_ORTHOLOGUE AFUA_3G13620)"/>
    <property type="match status" value="1"/>
</dbReference>
<dbReference type="CDD" id="cd02235">
    <property type="entry name" value="cupin_BLL4011-like"/>
    <property type="match status" value="1"/>
</dbReference>
<proteinExistence type="predicted"/>
<gene>
    <name evidence="3" type="ORF">GGR12_000205</name>
</gene>
<feature type="domain" description="Cupin type-2" evidence="2">
    <location>
        <begin position="56"/>
        <end position="125"/>
    </location>
</feature>
<sequence length="147" mass="15550">MLFPPMALIAALALTPLAAGPVTQEPARDELASRLVRRELQRAPSSVADREIVQVVTEIPAGVESGWHIHPGEEVGYILAGDVEMKVAGRADVTLRTGDAFLIPANTPHNARDIGPETGRMLSTYFVEAGQPLATLTGPPPSPTPGR</sequence>
<comment type="caution">
    <text evidence="3">The sequence shown here is derived from an EMBL/GenBank/DDBJ whole genome shotgun (WGS) entry which is preliminary data.</text>
</comment>
<reference evidence="3 4" key="1">
    <citation type="submission" date="2020-08" db="EMBL/GenBank/DDBJ databases">
        <title>Genomic Encyclopedia of Type Strains, Phase IV (KMG-IV): sequencing the most valuable type-strain genomes for metagenomic binning, comparative biology and taxonomic classification.</title>
        <authorList>
            <person name="Goeker M."/>
        </authorList>
    </citation>
    <scope>NUCLEOTIDE SEQUENCE [LARGE SCALE GENOMIC DNA]</scope>
    <source>
        <strain evidence="3 4">DSM 23960</strain>
    </source>
</reference>
<accession>A0A7W6JA53</accession>